<keyword evidence="2 4" id="KW-0378">Hydrolase</keyword>
<dbReference type="InterPro" id="IPR051795">
    <property type="entry name" value="Glycosyl_Hydrlase_43"/>
</dbReference>
<evidence type="ECO:0000259" key="5">
    <source>
        <dbReference type="Pfam" id="PF17851"/>
    </source>
</evidence>
<dbReference type="SUPFAM" id="SSF75005">
    <property type="entry name" value="Arabinanase/levansucrase/invertase"/>
    <property type="match status" value="1"/>
</dbReference>
<keyword evidence="7" id="KW-1185">Reference proteome</keyword>
<evidence type="ECO:0000256" key="4">
    <source>
        <dbReference type="RuleBase" id="RU361187"/>
    </source>
</evidence>
<dbReference type="InterPro" id="IPR013320">
    <property type="entry name" value="ConA-like_dom_sf"/>
</dbReference>
<dbReference type="PANTHER" id="PTHR42812:SF12">
    <property type="entry name" value="BETA-XYLOSIDASE-RELATED"/>
    <property type="match status" value="1"/>
</dbReference>
<dbReference type="RefSeq" id="WP_201368750.1">
    <property type="nucleotide sequence ID" value="NZ_BNJG01000001.1"/>
</dbReference>
<dbReference type="Pfam" id="PF17851">
    <property type="entry name" value="GH43_C2"/>
    <property type="match status" value="1"/>
</dbReference>
<dbReference type="CDD" id="cd18617">
    <property type="entry name" value="GH43_XynB-like"/>
    <property type="match status" value="1"/>
</dbReference>
<dbReference type="Gene3D" id="2.60.120.200">
    <property type="match status" value="1"/>
</dbReference>
<dbReference type="Pfam" id="PF04616">
    <property type="entry name" value="Glyco_hydro_43"/>
    <property type="match status" value="1"/>
</dbReference>
<evidence type="ECO:0000313" key="7">
    <source>
        <dbReference type="Proteomes" id="UP000654345"/>
    </source>
</evidence>
<name>A0ABQ3UGE6_9CHLR</name>
<dbReference type="GO" id="GO:0016787">
    <property type="term" value="F:hydrolase activity"/>
    <property type="evidence" value="ECO:0007669"/>
    <property type="project" value="UniProtKB-KW"/>
</dbReference>
<evidence type="ECO:0000256" key="3">
    <source>
        <dbReference type="ARBA" id="ARBA00023295"/>
    </source>
</evidence>
<proteinExistence type="inferred from homology"/>
<protein>
    <submittedName>
        <fullName evidence="6">Glycoside hydrolase 43 family protein</fullName>
    </submittedName>
</protein>
<dbReference type="InterPro" id="IPR006710">
    <property type="entry name" value="Glyco_hydro_43"/>
</dbReference>
<feature type="domain" description="Beta-xylosidase C-terminal Concanavalin A-like" evidence="5">
    <location>
        <begin position="310"/>
        <end position="502"/>
    </location>
</feature>
<comment type="similarity">
    <text evidence="1 4">Belongs to the glycosyl hydrolase 43 family.</text>
</comment>
<dbReference type="Gene3D" id="2.115.10.20">
    <property type="entry name" value="Glycosyl hydrolase domain, family 43"/>
    <property type="match status" value="1"/>
</dbReference>
<dbReference type="SUPFAM" id="SSF49899">
    <property type="entry name" value="Concanavalin A-like lectins/glucanases"/>
    <property type="match status" value="1"/>
</dbReference>
<reference evidence="6 7" key="1">
    <citation type="journal article" date="2021" name="Int. J. Syst. Evol. Microbiol.">
        <title>Reticulibacter mediterranei gen. nov., sp. nov., within the new family Reticulibacteraceae fam. nov., and Ktedonospora formicarum gen. nov., sp. nov., Ktedonobacter robiniae sp. nov., Dictyobacter formicarum sp. nov. and Dictyobacter arantiisoli sp. nov., belonging to the class Ktedonobacteria.</title>
        <authorList>
            <person name="Yabe S."/>
            <person name="Zheng Y."/>
            <person name="Wang C.M."/>
            <person name="Sakai Y."/>
            <person name="Abe K."/>
            <person name="Yokota A."/>
            <person name="Donadio S."/>
            <person name="Cavaletti L."/>
            <person name="Monciardini P."/>
        </authorList>
    </citation>
    <scope>NUCLEOTIDE SEQUENCE [LARGE SCALE GENOMIC DNA]</scope>
    <source>
        <strain evidence="6 7">SOSP1-30</strain>
    </source>
</reference>
<keyword evidence="3 4" id="KW-0326">Glycosidase</keyword>
<organism evidence="6 7">
    <name type="scientific">Ktedonobacter robiniae</name>
    <dbReference type="NCBI Taxonomy" id="2778365"/>
    <lineage>
        <taxon>Bacteria</taxon>
        <taxon>Bacillati</taxon>
        <taxon>Chloroflexota</taxon>
        <taxon>Ktedonobacteria</taxon>
        <taxon>Ktedonobacterales</taxon>
        <taxon>Ktedonobacteraceae</taxon>
        <taxon>Ktedonobacter</taxon>
    </lineage>
</organism>
<dbReference type="PANTHER" id="PTHR42812">
    <property type="entry name" value="BETA-XYLOSIDASE"/>
    <property type="match status" value="1"/>
</dbReference>
<dbReference type="EMBL" id="BNJG01000001">
    <property type="protein sequence ID" value="GHO51776.1"/>
    <property type="molecule type" value="Genomic_DNA"/>
</dbReference>
<gene>
    <name evidence="6" type="ORF">KSB_02510</name>
</gene>
<evidence type="ECO:0000256" key="2">
    <source>
        <dbReference type="ARBA" id="ARBA00022801"/>
    </source>
</evidence>
<evidence type="ECO:0000313" key="6">
    <source>
        <dbReference type="EMBL" id="GHO51776.1"/>
    </source>
</evidence>
<dbReference type="Proteomes" id="UP000654345">
    <property type="component" value="Unassembled WGS sequence"/>
</dbReference>
<accession>A0ABQ3UGE6</accession>
<sequence length="506" mass="56888">MTEKLTYTNPVLPGFHPDPSVCRVGQEYYLVTSSFEYFPGVPIFHSRDLVHWRQIGHCLTRASQVPLANIGASRGIFAPTLRYHAGRFYMVTTNVSYGGNFFVYADDPAGEWSEPIYLKQGGVDPSLCFDEGHVYLTSAAAWEPHGILQCEIDLATGEQLTETRTVWAGTGGRWPEGPHLYHLGEYYYLMIAEGGTSYGHMETLARSKSPWGPFEACPHNPILTHRDVDTNPIQCIGHADLIQAHYDSWWLVLLGVRPRNGQYHLGRETFLAPASWTPDGWLQVSSDNMLALTMQAETLPSYIWPKEDTRDDFDEPSLRFCWNFLRNPDAASWSLSARPGWLRLYGSAFTLNDMASPAFVGRRQEHFACLARSHLCFIPARDGEEAGLTVLMNDQHHYEIALTRLEGQVQVIVRRRIGDLSALVAYERVDTEELELTIQADADMYTFAYALPGQDTRILARGLARYLGSEVAGSFTGVYLGMYATSNNQDPSAPADFDWFDYVPLA</sequence>
<evidence type="ECO:0000256" key="1">
    <source>
        <dbReference type="ARBA" id="ARBA00009865"/>
    </source>
</evidence>
<dbReference type="InterPro" id="IPR023296">
    <property type="entry name" value="Glyco_hydro_beta-prop_sf"/>
</dbReference>
<dbReference type="InterPro" id="IPR041542">
    <property type="entry name" value="GH43_C2"/>
</dbReference>
<comment type="caution">
    <text evidence="6">The sequence shown here is derived from an EMBL/GenBank/DDBJ whole genome shotgun (WGS) entry which is preliminary data.</text>
</comment>